<sequence length="175" mass="19003">MISGILILGCGRHIQPVSPDLRQFIRSMGMNLEAIDSRNAASTYNILNEEGMDCGCCASSLWGGGVGQSNGNKKSWKAGPHRSTNCSVMLGKVKDIKASSAEILSELLVTALDCLHPKEDNFLVQSTEGTNGKDSVEHNSSCAKPKKRRTKKEDELTARKSRCLPFCSLLTFTPQ</sequence>
<dbReference type="PANTHER" id="PTHR21192">
    <property type="entry name" value="NUCLEAR PROTEIN E3-3"/>
    <property type="match status" value="1"/>
</dbReference>
<dbReference type="SUPFAM" id="SSF64076">
    <property type="entry name" value="MTH938-like"/>
    <property type="match status" value="1"/>
</dbReference>
<dbReference type="STRING" id="49390.A0A068TNR8"/>
<dbReference type="GO" id="GO:0032981">
    <property type="term" value="P:mitochondrial respiratory chain complex I assembly"/>
    <property type="evidence" value="ECO:0007669"/>
    <property type="project" value="TreeGrafter"/>
</dbReference>
<dbReference type="Gene3D" id="3.40.1230.10">
    <property type="entry name" value="MTH938-like"/>
    <property type="match status" value="1"/>
</dbReference>
<keyword evidence="3" id="KW-1185">Reference proteome</keyword>
<evidence type="ECO:0008006" key="4">
    <source>
        <dbReference type="Google" id="ProtNLM"/>
    </source>
</evidence>
<name>A0A068TNR8_COFCA</name>
<gene>
    <name evidence="2" type="ORF">GSCOC_T00021813001</name>
</gene>
<dbReference type="InParanoid" id="A0A068TNR8"/>
<organism evidence="2 3">
    <name type="scientific">Coffea canephora</name>
    <name type="common">Robusta coffee</name>
    <dbReference type="NCBI Taxonomy" id="49390"/>
    <lineage>
        <taxon>Eukaryota</taxon>
        <taxon>Viridiplantae</taxon>
        <taxon>Streptophyta</taxon>
        <taxon>Embryophyta</taxon>
        <taxon>Tracheophyta</taxon>
        <taxon>Spermatophyta</taxon>
        <taxon>Magnoliopsida</taxon>
        <taxon>eudicotyledons</taxon>
        <taxon>Gunneridae</taxon>
        <taxon>Pentapetalae</taxon>
        <taxon>asterids</taxon>
        <taxon>lamiids</taxon>
        <taxon>Gentianales</taxon>
        <taxon>Rubiaceae</taxon>
        <taxon>Ixoroideae</taxon>
        <taxon>Gardenieae complex</taxon>
        <taxon>Bertiereae - Coffeeae clade</taxon>
        <taxon>Coffeeae</taxon>
        <taxon>Coffea</taxon>
    </lineage>
</organism>
<dbReference type="AlphaFoldDB" id="A0A068TNR8"/>
<protein>
    <recommendedName>
        <fullName evidence="4">NADH dehydrogenase [ubiquinone] 1 alpha subcomplex assembly factor 3</fullName>
    </recommendedName>
</protein>
<evidence type="ECO:0000256" key="1">
    <source>
        <dbReference type="SAM" id="MobiDB-lite"/>
    </source>
</evidence>
<dbReference type="Proteomes" id="UP000295252">
    <property type="component" value="Chromosome VI"/>
</dbReference>
<dbReference type="Pfam" id="PF04430">
    <property type="entry name" value="DUF498"/>
    <property type="match status" value="1"/>
</dbReference>
<feature type="region of interest" description="Disordered" evidence="1">
    <location>
        <begin position="127"/>
        <end position="154"/>
    </location>
</feature>
<evidence type="ECO:0000313" key="3">
    <source>
        <dbReference type="Proteomes" id="UP000295252"/>
    </source>
</evidence>
<evidence type="ECO:0000313" key="2">
    <source>
        <dbReference type="EMBL" id="CDO97876.1"/>
    </source>
</evidence>
<dbReference type="GO" id="GO:0005743">
    <property type="term" value="C:mitochondrial inner membrane"/>
    <property type="evidence" value="ECO:0007669"/>
    <property type="project" value="TreeGrafter"/>
</dbReference>
<proteinExistence type="predicted"/>
<dbReference type="InterPro" id="IPR036748">
    <property type="entry name" value="MTH938-like_sf"/>
</dbReference>
<feature type="compositionally biased region" description="Polar residues" evidence="1">
    <location>
        <begin position="127"/>
        <end position="142"/>
    </location>
</feature>
<dbReference type="Gramene" id="CDO97876">
    <property type="protein sequence ID" value="CDO97876"/>
    <property type="gene ID" value="GSCOC_T00021813001"/>
</dbReference>
<reference evidence="3" key="1">
    <citation type="journal article" date="2014" name="Science">
        <title>The coffee genome provides insight into the convergent evolution of caffeine biosynthesis.</title>
        <authorList>
            <person name="Denoeud F."/>
            <person name="Carretero-Paulet L."/>
            <person name="Dereeper A."/>
            <person name="Droc G."/>
            <person name="Guyot R."/>
            <person name="Pietrella M."/>
            <person name="Zheng C."/>
            <person name="Alberti A."/>
            <person name="Anthony F."/>
            <person name="Aprea G."/>
            <person name="Aury J.M."/>
            <person name="Bento P."/>
            <person name="Bernard M."/>
            <person name="Bocs S."/>
            <person name="Campa C."/>
            <person name="Cenci A."/>
            <person name="Combes M.C."/>
            <person name="Crouzillat D."/>
            <person name="Da Silva C."/>
            <person name="Daddiego L."/>
            <person name="De Bellis F."/>
            <person name="Dussert S."/>
            <person name="Garsmeur O."/>
            <person name="Gayraud T."/>
            <person name="Guignon V."/>
            <person name="Jahn K."/>
            <person name="Jamilloux V."/>
            <person name="Joet T."/>
            <person name="Labadie K."/>
            <person name="Lan T."/>
            <person name="Leclercq J."/>
            <person name="Lepelley M."/>
            <person name="Leroy T."/>
            <person name="Li L.T."/>
            <person name="Librado P."/>
            <person name="Lopez L."/>
            <person name="Munoz A."/>
            <person name="Noel B."/>
            <person name="Pallavicini A."/>
            <person name="Perrotta G."/>
            <person name="Poncet V."/>
            <person name="Pot D."/>
            <person name="Priyono X."/>
            <person name="Rigoreau M."/>
            <person name="Rouard M."/>
            <person name="Rozas J."/>
            <person name="Tranchant-Dubreuil C."/>
            <person name="VanBuren R."/>
            <person name="Zhang Q."/>
            <person name="Andrade A.C."/>
            <person name="Argout X."/>
            <person name="Bertrand B."/>
            <person name="de Kochko A."/>
            <person name="Graziosi G."/>
            <person name="Henry R.J."/>
            <person name="Jayarama X."/>
            <person name="Ming R."/>
            <person name="Nagai C."/>
            <person name="Rounsley S."/>
            <person name="Sankoff D."/>
            <person name="Giuliano G."/>
            <person name="Albert V.A."/>
            <person name="Wincker P."/>
            <person name="Lashermes P."/>
        </authorList>
    </citation>
    <scope>NUCLEOTIDE SEQUENCE [LARGE SCALE GENOMIC DNA]</scope>
    <source>
        <strain evidence="3">cv. DH200-94</strain>
    </source>
</reference>
<dbReference type="PANTHER" id="PTHR21192:SF2">
    <property type="entry name" value="NADH DEHYDROGENASE [UBIQUINONE] 1 ALPHA SUBCOMPLEX ASSEMBLY FACTOR 3"/>
    <property type="match status" value="1"/>
</dbReference>
<dbReference type="InterPro" id="IPR007523">
    <property type="entry name" value="NDUFAF3/AAMDC"/>
</dbReference>
<dbReference type="EMBL" id="HG739086">
    <property type="protein sequence ID" value="CDO97876.1"/>
    <property type="molecule type" value="Genomic_DNA"/>
</dbReference>
<accession>A0A068TNR8</accession>